<dbReference type="Proteomes" id="UP000292082">
    <property type="component" value="Unassembled WGS sequence"/>
</dbReference>
<evidence type="ECO:0000313" key="3">
    <source>
        <dbReference type="EMBL" id="TBU53251.1"/>
    </source>
</evidence>
<keyword evidence="3" id="KW-0346">Stress response</keyword>
<dbReference type="STRING" id="114155.A0A4Q9PHR1"/>
<evidence type="ECO:0000313" key="4">
    <source>
        <dbReference type="Proteomes" id="UP000292082"/>
    </source>
</evidence>
<protein>
    <submittedName>
        <fullName evidence="3">Small heat shock protein</fullName>
    </submittedName>
</protein>
<evidence type="ECO:0000256" key="1">
    <source>
        <dbReference type="PROSITE-ProRule" id="PRU00285"/>
    </source>
</evidence>
<dbReference type="CDD" id="cd06464">
    <property type="entry name" value="ACD_sHsps-like"/>
    <property type="match status" value="1"/>
</dbReference>
<organism evidence="3 4">
    <name type="scientific">Dichomitus squalens</name>
    <dbReference type="NCBI Taxonomy" id="114155"/>
    <lineage>
        <taxon>Eukaryota</taxon>
        <taxon>Fungi</taxon>
        <taxon>Dikarya</taxon>
        <taxon>Basidiomycota</taxon>
        <taxon>Agaricomycotina</taxon>
        <taxon>Agaricomycetes</taxon>
        <taxon>Polyporales</taxon>
        <taxon>Polyporaceae</taxon>
        <taxon>Dichomitus</taxon>
    </lineage>
</organism>
<dbReference type="InterPro" id="IPR002068">
    <property type="entry name" value="A-crystallin/Hsp20_dom"/>
</dbReference>
<keyword evidence="4" id="KW-1185">Reference proteome</keyword>
<comment type="similarity">
    <text evidence="1 2">Belongs to the small heat shock protein (HSP20) family.</text>
</comment>
<gene>
    <name evidence="3" type="ORF">BD310DRAFT_888145</name>
</gene>
<evidence type="ECO:0000256" key="2">
    <source>
        <dbReference type="RuleBase" id="RU003616"/>
    </source>
</evidence>
<sequence>MSLVNFFNNDPFFSEFDRLFDEAFARRTGGNAVQRQDNGNSAPRVLRPRVDVHEDKEKNLVTATFELPGLTKENVNIDVQNNVLTVSGESKFESNSDDNGYVLRERRFGRFSRSVPVPEGIQPEEIKASLENGVLTVTYPRQTAEQLPKRVTIS</sequence>
<proteinExistence type="inferred from homology"/>
<dbReference type="InterPro" id="IPR007052">
    <property type="entry name" value="CS_dom"/>
</dbReference>
<reference evidence="3 4" key="1">
    <citation type="submission" date="2019-01" db="EMBL/GenBank/DDBJ databases">
        <title>Draft genome sequences of three monokaryotic isolates of the white-rot basidiomycete fungus Dichomitus squalens.</title>
        <authorList>
            <consortium name="DOE Joint Genome Institute"/>
            <person name="Lopez S.C."/>
            <person name="Andreopoulos B."/>
            <person name="Pangilinan J."/>
            <person name="Lipzen A."/>
            <person name="Riley R."/>
            <person name="Ahrendt S."/>
            <person name="Ng V."/>
            <person name="Barry K."/>
            <person name="Daum C."/>
            <person name="Grigoriev I.V."/>
            <person name="Hilden K.S."/>
            <person name="Makela M.R."/>
            <person name="de Vries R.P."/>
        </authorList>
    </citation>
    <scope>NUCLEOTIDE SEQUENCE [LARGE SCALE GENOMIC DNA]</scope>
    <source>
        <strain evidence="3 4">CBS 464.89</strain>
    </source>
</reference>
<dbReference type="EMBL" id="ML145220">
    <property type="protein sequence ID" value="TBU53251.1"/>
    <property type="molecule type" value="Genomic_DNA"/>
</dbReference>
<dbReference type="PROSITE" id="PS01031">
    <property type="entry name" value="SHSP"/>
    <property type="match status" value="1"/>
</dbReference>
<name>A0A4Q9PHR1_9APHY</name>
<dbReference type="AlphaFoldDB" id="A0A4Q9PHR1"/>
<dbReference type="SUPFAM" id="SSF49764">
    <property type="entry name" value="HSP20-like chaperones"/>
    <property type="match status" value="1"/>
</dbReference>
<dbReference type="PANTHER" id="PTHR11527">
    <property type="entry name" value="HEAT-SHOCK PROTEIN 20 FAMILY MEMBER"/>
    <property type="match status" value="1"/>
</dbReference>
<dbReference type="Pfam" id="PF00011">
    <property type="entry name" value="HSP20"/>
    <property type="match status" value="1"/>
</dbReference>
<dbReference type="PROSITE" id="PS51203">
    <property type="entry name" value="CS"/>
    <property type="match status" value="1"/>
</dbReference>
<accession>A0A4Q9PHR1</accession>
<dbReference type="Gene3D" id="2.60.40.790">
    <property type="match status" value="1"/>
</dbReference>
<dbReference type="InterPro" id="IPR008978">
    <property type="entry name" value="HSP20-like_chaperone"/>
</dbReference>
<dbReference type="InterPro" id="IPR031107">
    <property type="entry name" value="Small_HSP"/>
</dbReference>